<dbReference type="InterPro" id="IPR013216">
    <property type="entry name" value="Methyltransf_11"/>
</dbReference>
<evidence type="ECO:0000313" key="2">
    <source>
        <dbReference type="EMBL" id="OMF58324.1"/>
    </source>
</evidence>
<feature type="domain" description="Methyltransferase type 11" evidence="1">
    <location>
        <begin position="42"/>
        <end position="143"/>
    </location>
</feature>
<dbReference type="GO" id="GO:0008757">
    <property type="term" value="F:S-adenosylmethionine-dependent methyltransferase activity"/>
    <property type="evidence" value="ECO:0007669"/>
    <property type="project" value="InterPro"/>
</dbReference>
<accession>A0A1R1F2K1</accession>
<evidence type="ECO:0000259" key="1">
    <source>
        <dbReference type="Pfam" id="PF08241"/>
    </source>
</evidence>
<sequence>MGSIIDYYNQFDEWGRLEREPVEFMVNFHFIKRYLKPGTHVLDNGAGPGKYAVALAQEGYDVTLTDLSPRLVGLAAGKVKECKLEERFQGIHVADARDLGRFEDGRFDAVLMLGPLYHLQQEEDRKQAARELFRVVKPGGHVFVAFMSRTRHLINSLLHPQFWKPNDTMDGIDEFMRTGVFNHSDDGRFTGAYYFPIDEIRPFMEQHGFDSVKLIASGSVVQSMNEEQWAYWRGRGPEEYQRFLNRIMEAAEDPYILGASSHLLYIGVKPQ</sequence>
<keyword evidence="3" id="KW-1185">Reference proteome</keyword>
<dbReference type="EMBL" id="MRTP01000001">
    <property type="protein sequence ID" value="OMF58324.1"/>
    <property type="molecule type" value="Genomic_DNA"/>
</dbReference>
<dbReference type="AlphaFoldDB" id="A0A1R1F2K1"/>
<dbReference type="InterPro" id="IPR029063">
    <property type="entry name" value="SAM-dependent_MTases_sf"/>
</dbReference>
<proteinExistence type="predicted"/>
<dbReference type="InterPro" id="IPR050508">
    <property type="entry name" value="Methyltransf_Superfamily"/>
</dbReference>
<gene>
    <name evidence="2" type="ORF">BK138_07255</name>
</gene>
<evidence type="ECO:0000313" key="3">
    <source>
        <dbReference type="Proteomes" id="UP000187172"/>
    </source>
</evidence>
<keyword evidence="2" id="KW-0489">Methyltransferase</keyword>
<dbReference type="SUPFAM" id="SSF53335">
    <property type="entry name" value="S-adenosyl-L-methionine-dependent methyltransferases"/>
    <property type="match status" value="1"/>
</dbReference>
<dbReference type="Pfam" id="PF08241">
    <property type="entry name" value="Methyltransf_11"/>
    <property type="match status" value="1"/>
</dbReference>
<name>A0A1R1F2K1_9BACL</name>
<protein>
    <submittedName>
        <fullName evidence="2">SAM-dependent methyltransferase</fullName>
    </submittedName>
</protein>
<dbReference type="Gene3D" id="3.40.50.150">
    <property type="entry name" value="Vaccinia Virus protein VP39"/>
    <property type="match status" value="1"/>
</dbReference>
<dbReference type="GO" id="GO:0032259">
    <property type="term" value="P:methylation"/>
    <property type="evidence" value="ECO:0007669"/>
    <property type="project" value="UniProtKB-KW"/>
</dbReference>
<dbReference type="PANTHER" id="PTHR42912">
    <property type="entry name" value="METHYLTRANSFERASE"/>
    <property type="match status" value="1"/>
</dbReference>
<dbReference type="STRING" id="297318.BK138_07255"/>
<dbReference type="RefSeq" id="WP_076167799.1">
    <property type="nucleotide sequence ID" value="NZ_MRTP01000001.1"/>
</dbReference>
<comment type="caution">
    <text evidence="2">The sequence shown here is derived from an EMBL/GenBank/DDBJ whole genome shotgun (WGS) entry which is preliminary data.</text>
</comment>
<keyword evidence="2" id="KW-0808">Transferase</keyword>
<dbReference type="CDD" id="cd02440">
    <property type="entry name" value="AdoMet_MTases"/>
    <property type="match status" value="1"/>
</dbReference>
<reference evidence="2 3" key="1">
    <citation type="submission" date="2016-11" db="EMBL/GenBank/DDBJ databases">
        <title>Paenibacillus species isolates.</title>
        <authorList>
            <person name="Beno S.M."/>
        </authorList>
    </citation>
    <scope>NUCLEOTIDE SEQUENCE [LARGE SCALE GENOMIC DNA]</scope>
    <source>
        <strain evidence="2 3">FSL R5-0378</strain>
    </source>
</reference>
<dbReference type="Proteomes" id="UP000187172">
    <property type="component" value="Unassembled WGS sequence"/>
</dbReference>
<organism evidence="2 3">
    <name type="scientific">Paenibacillus rhizosphaerae</name>
    <dbReference type="NCBI Taxonomy" id="297318"/>
    <lineage>
        <taxon>Bacteria</taxon>
        <taxon>Bacillati</taxon>
        <taxon>Bacillota</taxon>
        <taxon>Bacilli</taxon>
        <taxon>Bacillales</taxon>
        <taxon>Paenibacillaceae</taxon>
        <taxon>Paenibacillus</taxon>
    </lineage>
</organism>
<dbReference type="PANTHER" id="PTHR42912:SF80">
    <property type="entry name" value="METHYLTRANSFERASE DOMAIN-CONTAINING PROTEIN"/>
    <property type="match status" value="1"/>
</dbReference>